<dbReference type="GO" id="GO:0005886">
    <property type="term" value="C:plasma membrane"/>
    <property type="evidence" value="ECO:0007669"/>
    <property type="project" value="UniProtKB-SubCell"/>
</dbReference>
<dbReference type="EMBL" id="QYUQ01000002">
    <property type="protein sequence ID" value="RJG02455.1"/>
    <property type="molecule type" value="Genomic_DNA"/>
</dbReference>
<gene>
    <name evidence="10" type="primary">rarD</name>
    <name evidence="10" type="ORF">D3878_13425</name>
</gene>
<keyword evidence="4" id="KW-1003">Cell membrane</keyword>
<dbReference type="AlphaFoldDB" id="A0A3A3G461"/>
<feature type="transmembrane region" description="Helical" evidence="8">
    <location>
        <begin position="236"/>
        <end position="256"/>
    </location>
</feature>
<keyword evidence="3" id="KW-0813">Transport</keyword>
<evidence type="ECO:0000256" key="1">
    <source>
        <dbReference type="ARBA" id="ARBA00004651"/>
    </source>
</evidence>
<feature type="transmembrane region" description="Helical" evidence="8">
    <location>
        <begin position="174"/>
        <end position="191"/>
    </location>
</feature>
<comment type="similarity">
    <text evidence="2">Belongs to the EamA transporter family.</text>
</comment>
<evidence type="ECO:0000256" key="5">
    <source>
        <dbReference type="ARBA" id="ARBA00022692"/>
    </source>
</evidence>
<dbReference type="Pfam" id="PF00892">
    <property type="entry name" value="EamA"/>
    <property type="match status" value="1"/>
</dbReference>
<keyword evidence="5 8" id="KW-0812">Transmembrane</keyword>
<dbReference type="PANTHER" id="PTHR22911">
    <property type="entry name" value="ACYL-MALONYL CONDENSING ENZYME-RELATED"/>
    <property type="match status" value="1"/>
</dbReference>
<name>A0A3A3G461_9BURK</name>
<feature type="transmembrane region" description="Helical" evidence="8">
    <location>
        <begin position="5"/>
        <end position="22"/>
    </location>
</feature>
<comment type="subcellular location">
    <subcellularLocation>
        <location evidence="1">Cell membrane</location>
        <topology evidence="1">Multi-pass membrane protein</topology>
    </subcellularLocation>
</comment>
<keyword evidence="11" id="KW-1185">Reference proteome</keyword>
<evidence type="ECO:0000256" key="4">
    <source>
        <dbReference type="ARBA" id="ARBA00022475"/>
    </source>
</evidence>
<feature type="transmembrane region" description="Helical" evidence="8">
    <location>
        <begin position="99"/>
        <end position="116"/>
    </location>
</feature>
<accession>A0A3A3G461</accession>
<dbReference type="RefSeq" id="WP_119785956.1">
    <property type="nucleotide sequence ID" value="NZ_QYUQ01000002.1"/>
</dbReference>
<sequence length="294" mass="31715">MNSGLLYAAVAYAVWGLFPLYFKAVQDVPPLQMLMHRAVWSMLFLVIVLMTRRQWAWLGRAVRDRKVLGCFVASALLLSLNWFVYIWAVNHGRVVDASLGYFITPLLNVLLGLLVLGERLRSLQWGAVGLAAAGVAWLTWHSGGLPWIGLLLAATFGIYGLLRKTAPLGALEGLTLETLLMFPAAALYLGWQSAAGANAFSGAPLSTQLLLAAAGPITAIPLLMFATGARRIPMSLLGLLQYISPTLQLLLGVALYDEPLGGARLLGFILIWGGLAIYSLEGLWRSRAGKTLGA</sequence>
<feature type="transmembrane region" description="Helical" evidence="8">
    <location>
        <begin position="146"/>
        <end position="162"/>
    </location>
</feature>
<evidence type="ECO:0000313" key="10">
    <source>
        <dbReference type="EMBL" id="RJG02455.1"/>
    </source>
</evidence>
<feature type="transmembrane region" description="Helical" evidence="8">
    <location>
        <begin position="203"/>
        <end position="224"/>
    </location>
</feature>
<evidence type="ECO:0000313" key="11">
    <source>
        <dbReference type="Proteomes" id="UP000266327"/>
    </source>
</evidence>
<organism evidence="10 11">
    <name type="scientific">Noviherbaspirillum sedimenti</name>
    <dbReference type="NCBI Taxonomy" id="2320865"/>
    <lineage>
        <taxon>Bacteria</taxon>
        <taxon>Pseudomonadati</taxon>
        <taxon>Pseudomonadota</taxon>
        <taxon>Betaproteobacteria</taxon>
        <taxon>Burkholderiales</taxon>
        <taxon>Oxalobacteraceae</taxon>
        <taxon>Noviherbaspirillum</taxon>
    </lineage>
</organism>
<dbReference type="InterPro" id="IPR000620">
    <property type="entry name" value="EamA_dom"/>
</dbReference>
<dbReference type="SUPFAM" id="SSF103481">
    <property type="entry name" value="Multidrug resistance efflux transporter EmrE"/>
    <property type="match status" value="2"/>
</dbReference>
<reference evidence="11" key="1">
    <citation type="submission" date="2018-09" db="EMBL/GenBank/DDBJ databases">
        <authorList>
            <person name="Zhu H."/>
        </authorList>
    </citation>
    <scope>NUCLEOTIDE SEQUENCE [LARGE SCALE GENOMIC DNA]</scope>
    <source>
        <strain evidence="11">K1S02-23</strain>
    </source>
</reference>
<evidence type="ECO:0000259" key="9">
    <source>
        <dbReference type="Pfam" id="PF00892"/>
    </source>
</evidence>
<keyword evidence="7 8" id="KW-0472">Membrane</keyword>
<feature type="transmembrane region" description="Helical" evidence="8">
    <location>
        <begin position="67"/>
        <end position="87"/>
    </location>
</feature>
<evidence type="ECO:0000256" key="2">
    <source>
        <dbReference type="ARBA" id="ARBA00007362"/>
    </source>
</evidence>
<feature type="transmembrane region" description="Helical" evidence="8">
    <location>
        <begin position="262"/>
        <end position="280"/>
    </location>
</feature>
<protein>
    <submittedName>
        <fullName evidence="10">EamA family transporter RarD</fullName>
    </submittedName>
</protein>
<evidence type="ECO:0000256" key="3">
    <source>
        <dbReference type="ARBA" id="ARBA00022448"/>
    </source>
</evidence>
<dbReference type="OrthoDB" id="369870at2"/>
<feature type="transmembrane region" description="Helical" evidence="8">
    <location>
        <begin position="34"/>
        <end position="55"/>
    </location>
</feature>
<evidence type="ECO:0000256" key="6">
    <source>
        <dbReference type="ARBA" id="ARBA00022989"/>
    </source>
</evidence>
<feature type="domain" description="EamA" evidence="9">
    <location>
        <begin position="3"/>
        <end position="139"/>
    </location>
</feature>
<dbReference type="Proteomes" id="UP000266327">
    <property type="component" value="Unassembled WGS sequence"/>
</dbReference>
<proteinExistence type="inferred from homology"/>
<dbReference type="PANTHER" id="PTHR22911:SF137">
    <property type="entry name" value="SOLUTE CARRIER FAMILY 35 MEMBER G2-RELATED"/>
    <property type="match status" value="1"/>
</dbReference>
<evidence type="ECO:0000256" key="8">
    <source>
        <dbReference type="SAM" id="Phobius"/>
    </source>
</evidence>
<evidence type="ECO:0000256" key="7">
    <source>
        <dbReference type="ARBA" id="ARBA00023136"/>
    </source>
</evidence>
<keyword evidence="6 8" id="KW-1133">Transmembrane helix</keyword>
<feature type="transmembrane region" description="Helical" evidence="8">
    <location>
        <begin position="123"/>
        <end position="140"/>
    </location>
</feature>
<dbReference type="InterPro" id="IPR037185">
    <property type="entry name" value="EmrE-like"/>
</dbReference>
<dbReference type="InterPro" id="IPR004626">
    <property type="entry name" value="RarD"/>
</dbReference>
<dbReference type="NCBIfam" id="TIGR00688">
    <property type="entry name" value="rarD"/>
    <property type="match status" value="1"/>
</dbReference>
<comment type="caution">
    <text evidence="10">The sequence shown here is derived from an EMBL/GenBank/DDBJ whole genome shotgun (WGS) entry which is preliminary data.</text>
</comment>